<organism evidence="1 2">
    <name type="scientific">Gloeothece citriformis (strain PCC 7424)</name>
    <name type="common">Cyanothece sp. (strain PCC 7424)</name>
    <dbReference type="NCBI Taxonomy" id="65393"/>
    <lineage>
        <taxon>Bacteria</taxon>
        <taxon>Bacillati</taxon>
        <taxon>Cyanobacteriota</taxon>
        <taxon>Cyanophyceae</taxon>
        <taxon>Oscillatoriophycideae</taxon>
        <taxon>Chroococcales</taxon>
        <taxon>Aphanothecaceae</taxon>
        <taxon>Gloeothece</taxon>
        <taxon>Gloeothece citriformis</taxon>
    </lineage>
</organism>
<protein>
    <recommendedName>
        <fullName evidence="3">Type I phosphodiesterase/nucleotide pyrophosphatase</fullName>
    </recommendedName>
</protein>
<dbReference type="AlphaFoldDB" id="B7KAI1"/>
<dbReference type="SUPFAM" id="SSF53649">
    <property type="entry name" value="Alkaline phosphatase-like"/>
    <property type="match status" value="1"/>
</dbReference>
<dbReference type="Pfam" id="PF01663">
    <property type="entry name" value="Phosphodiest"/>
    <property type="match status" value="1"/>
</dbReference>
<dbReference type="InterPro" id="IPR017850">
    <property type="entry name" value="Alkaline_phosphatase_core_sf"/>
</dbReference>
<evidence type="ECO:0000313" key="1">
    <source>
        <dbReference type="EMBL" id="ACK72955.1"/>
    </source>
</evidence>
<sequence length="550" mass="62874">MKKTVIVIGLDAAEPRLIDKFMSEGYLKNLNKLRQKGTYALLESIKYYCAEAPWTMFLTGCPPTRTGYWSPIKFHPNIYETELVEAYNFYEYPPFYALNKDYRITVFDIPQTALSERVNGIQVLGWGAHCAQTPSYSFPAELFDDIVNKYGLHPGLHKDHADCYSLASLYKLEEMLLRGIDLRSAICQNLLKQEPWDLFLTVFGEIHVAGHFIWHLSQTNHPLYDIVGSHGSHDSMLNCYQAVDRAIGEILTQAPKDAYVIVFSVYGMNTNVTDLPSGTFLPEFLYRFSFPGKFALARGDLNSELKPPISKCKINAGWEIWSMKDDPSVIRRFLRRETPYQLFKHIERFLGPVNQPDLICPNKLDEMFDPLSFQPAEWYKAYWPYMKAFALPSFSEGYIRINLKGRESRGIVSCCEYDHVCNEIINKLYELKDPRTGIGMVKEIIRTRRYALDNNFNYPDADLIVIWQEDSPTDVVDSPDFGRIGPVPYFRTGSHRSQGFFMATGSGISPNSNLPVGHILDLAPTILRLMNAPIPYYCQGKSLLNINIAS</sequence>
<dbReference type="EMBL" id="CP001291">
    <property type="protein sequence ID" value="ACK72955.1"/>
    <property type="molecule type" value="Genomic_DNA"/>
</dbReference>
<dbReference type="KEGG" id="cyc:PCC7424_4593"/>
<proteinExistence type="predicted"/>
<dbReference type="HOGENOM" id="CLU_024306_0_0_3"/>
<gene>
    <name evidence="1" type="ordered locus">PCC7424_4593</name>
</gene>
<keyword evidence="2" id="KW-1185">Reference proteome</keyword>
<accession>B7KAI1</accession>
<dbReference type="RefSeq" id="WP_015956538.1">
    <property type="nucleotide sequence ID" value="NC_011729.1"/>
</dbReference>
<evidence type="ECO:0000313" key="2">
    <source>
        <dbReference type="Proteomes" id="UP000002384"/>
    </source>
</evidence>
<name>B7KAI1_GLOC7</name>
<dbReference type="eggNOG" id="COG3379">
    <property type="taxonomic scope" value="Bacteria"/>
</dbReference>
<dbReference type="Proteomes" id="UP000002384">
    <property type="component" value="Chromosome"/>
</dbReference>
<dbReference type="Gene3D" id="3.40.720.10">
    <property type="entry name" value="Alkaline Phosphatase, subunit A"/>
    <property type="match status" value="2"/>
</dbReference>
<dbReference type="OrthoDB" id="9779418at2"/>
<reference evidence="2" key="1">
    <citation type="journal article" date="2011" name="MBio">
        <title>Novel metabolic attributes of the genus Cyanothece, comprising a group of unicellular nitrogen-fixing Cyanobacteria.</title>
        <authorList>
            <person name="Bandyopadhyay A."/>
            <person name="Elvitigala T."/>
            <person name="Welsh E."/>
            <person name="Stockel J."/>
            <person name="Liberton M."/>
            <person name="Min H."/>
            <person name="Sherman L.A."/>
            <person name="Pakrasi H.B."/>
        </authorList>
    </citation>
    <scope>NUCLEOTIDE SEQUENCE [LARGE SCALE GENOMIC DNA]</scope>
    <source>
        <strain evidence="2">PCC 7424</strain>
    </source>
</reference>
<dbReference type="InterPro" id="IPR002591">
    <property type="entry name" value="Phosphodiest/P_Trfase"/>
</dbReference>
<dbReference type="STRING" id="65393.PCC7424_4593"/>
<evidence type="ECO:0008006" key="3">
    <source>
        <dbReference type="Google" id="ProtNLM"/>
    </source>
</evidence>